<dbReference type="CDD" id="cd06225">
    <property type="entry name" value="HAMP"/>
    <property type="match status" value="1"/>
</dbReference>
<evidence type="ECO:0000256" key="1">
    <source>
        <dbReference type="ARBA" id="ARBA00000085"/>
    </source>
</evidence>
<keyword evidence="6 11" id="KW-0812">Transmembrane</keyword>
<keyword evidence="5" id="KW-0808">Transferase</keyword>
<dbReference type="Gene3D" id="1.10.287.130">
    <property type="match status" value="1"/>
</dbReference>
<dbReference type="SMART" id="SM00387">
    <property type="entry name" value="HATPase_c"/>
    <property type="match status" value="1"/>
</dbReference>
<feature type="transmembrane region" description="Helical" evidence="11">
    <location>
        <begin position="152"/>
        <end position="175"/>
    </location>
</feature>
<dbReference type="GO" id="GO:0000155">
    <property type="term" value="F:phosphorelay sensor kinase activity"/>
    <property type="evidence" value="ECO:0007669"/>
    <property type="project" value="InterPro"/>
</dbReference>
<evidence type="ECO:0000256" key="9">
    <source>
        <dbReference type="ARBA" id="ARBA00023012"/>
    </source>
</evidence>
<dbReference type="HOGENOM" id="CLU_000445_89_6_10"/>
<dbReference type="InterPro" id="IPR005467">
    <property type="entry name" value="His_kinase_dom"/>
</dbReference>
<dbReference type="SUPFAM" id="SSF55874">
    <property type="entry name" value="ATPase domain of HSP90 chaperone/DNA topoisomerase II/histidine kinase"/>
    <property type="match status" value="1"/>
</dbReference>
<dbReference type="Pfam" id="PF02518">
    <property type="entry name" value="HATPase_c"/>
    <property type="match status" value="1"/>
</dbReference>
<protein>
    <recommendedName>
        <fullName evidence="3">histidine kinase</fullName>
        <ecNumber evidence="3">2.7.13.3</ecNumber>
    </recommendedName>
</protein>
<keyword evidence="8 11" id="KW-1133">Transmembrane helix</keyword>
<proteinExistence type="predicted"/>
<dbReference type="AlphaFoldDB" id="H1YAM2"/>
<organism evidence="14 15">
    <name type="scientific">Mucilaginibacter paludis DSM 18603</name>
    <dbReference type="NCBI Taxonomy" id="714943"/>
    <lineage>
        <taxon>Bacteria</taxon>
        <taxon>Pseudomonadati</taxon>
        <taxon>Bacteroidota</taxon>
        <taxon>Sphingobacteriia</taxon>
        <taxon>Sphingobacteriales</taxon>
        <taxon>Sphingobacteriaceae</taxon>
        <taxon>Mucilaginibacter</taxon>
    </lineage>
</organism>
<dbReference type="SMART" id="SM00304">
    <property type="entry name" value="HAMP"/>
    <property type="match status" value="1"/>
</dbReference>
<dbReference type="Gene3D" id="6.10.340.10">
    <property type="match status" value="1"/>
</dbReference>
<feature type="domain" description="HAMP" evidence="13">
    <location>
        <begin position="176"/>
        <end position="229"/>
    </location>
</feature>
<dbReference type="PANTHER" id="PTHR45528:SF12">
    <property type="entry name" value="SENSOR HISTIDINE KINASE ARSS"/>
    <property type="match status" value="1"/>
</dbReference>
<dbReference type="SUPFAM" id="SSF158472">
    <property type="entry name" value="HAMP domain-like"/>
    <property type="match status" value="1"/>
</dbReference>
<evidence type="ECO:0000256" key="8">
    <source>
        <dbReference type="ARBA" id="ARBA00022989"/>
    </source>
</evidence>
<evidence type="ECO:0000256" key="6">
    <source>
        <dbReference type="ARBA" id="ARBA00022692"/>
    </source>
</evidence>
<evidence type="ECO:0000313" key="14">
    <source>
        <dbReference type="EMBL" id="EHQ29142.1"/>
    </source>
</evidence>
<dbReference type="PROSITE" id="PS50109">
    <property type="entry name" value="HIS_KIN"/>
    <property type="match status" value="1"/>
</dbReference>
<sequence length="453" mass="51231">MKIKTRLSLYFTSLSIIILLIGIGSVYLSILGILRAEFFSRLKDRATVAAQLYLKADEISQDSLAIIRGQYLEKIPTEVIRIYNSKNKATFIPEKEPHWDERVVERVRHNGYLQYMNGGRQVVGLFFRDNQGDFVVLASAQDMATDIRMRNLLGIMSIIFLVIIVLCFLMGRWVADSLLYPINQVISRMKIIRASNLNMRVDEGKGNDEISLLARNFNNLLEHLENAFELQKTFVANASHELRTPITSIIGEAEIALVKEREPAEYQRVLRSVLFDSERLGNTITGLLELAEIDMDFSRATLTPVRIDEILWELWAYWNEKLALNLLQVEIDNVIDDERSVIVNCNKSLMYIALNNLISNAFKFSNNQPVKCILRTAKNQLNIDIIDNGLGISTEELGNLFKPFYRASNVADIPGHGLGLYITNSIVSLYMGSLSIKANGGGGTVFSIQFPVE</sequence>
<dbReference type="EMBL" id="CM001403">
    <property type="protein sequence ID" value="EHQ29142.1"/>
    <property type="molecule type" value="Genomic_DNA"/>
</dbReference>
<dbReference type="OrthoDB" id="594725at2"/>
<feature type="domain" description="Histidine kinase" evidence="12">
    <location>
        <begin position="237"/>
        <end position="453"/>
    </location>
</feature>
<dbReference type="eggNOG" id="COG2205">
    <property type="taxonomic scope" value="Bacteria"/>
</dbReference>
<gene>
    <name evidence="14" type="ORF">Mucpa_5064</name>
</gene>
<dbReference type="InterPro" id="IPR036890">
    <property type="entry name" value="HATPase_C_sf"/>
</dbReference>
<dbReference type="PROSITE" id="PS50885">
    <property type="entry name" value="HAMP"/>
    <property type="match status" value="1"/>
</dbReference>
<keyword evidence="15" id="KW-1185">Reference proteome</keyword>
<dbReference type="PANTHER" id="PTHR45528">
    <property type="entry name" value="SENSOR HISTIDINE KINASE CPXA"/>
    <property type="match status" value="1"/>
</dbReference>
<dbReference type="SUPFAM" id="SSF47384">
    <property type="entry name" value="Homodimeric domain of signal transducing histidine kinase"/>
    <property type="match status" value="1"/>
</dbReference>
<dbReference type="Pfam" id="PF00672">
    <property type="entry name" value="HAMP"/>
    <property type="match status" value="1"/>
</dbReference>
<evidence type="ECO:0000256" key="2">
    <source>
        <dbReference type="ARBA" id="ARBA00004141"/>
    </source>
</evidence>
<dbReference type="Pfam" id="PF00512">
    <property type="entry name" value="HisKA"/>
    <property type="match status" value="1"/>
</dbReference>
<dbReference type="InterPro" id="IPR004358">
    <property type="entry name" value="Sig_transdc_His_kin-like_C"/>
</dbReference>
<keyword evidence="10 11" id="KW-0472">Membrane</keyword>
<evidence type="ECO:0000256" key="7">
    <source>
        <dbReference type="ARBA" id="ARBA00022777"/>
    </source>
</evidence>
<evidence type="ECO:0000256" key="10">
    <source>
        <dbReference type="ARBA" id="ARBA00023136"/>
    </source>
</evidence>
<evidence type="ECO:0000256" key="5">
    <source>
        <dbReference type="ARBA" id="ARBA00022679"/>
    </source>
</evidence>
<reference evidence="14" key="1">
    <citation type="submission" date="2011-09" db="EMBL/GenBank/DDBJ databases">
        <title>The permanent draft genome of Mucilaginibacter paludis DSM 18603.</title>
        <authorList>
            <consortium name="US DOE Joint Genome Institute (JGI-PGF)"/>
            <person name="Lucas S."/>
            <person name="Han J."/>
            <person name="Lapidus A."/>
            <person name="Bruce D."/>
            <person name="Goodwin L."/>
            <person name="Pitluck S."/>
            <person name="Peters L."/>
            <person name="Kyrpides N."/>
            <person name="Mavromatis K."/>
            <person name="Ivanova N."/>
            <person name="Mikhailova N."/>
            <person name="Held B."/>
            <person name="Detter J.C."/>
            <person name="Tapia R."/>
            <person name="Han C."/>
            <person name="Land M."/>
            <person name="Hauser L."/>
            <person name="Markowitz V."/>
            <person name="Cheng J.-F."/>
            <person name="Hugenholtz P."/>
            <person name="Woyke T."/>
            <person name="Wu D."/>
            <person name="Tindall B."/>
            <person name="Brambilla E."/>
            <person name="Klenk H.-P."/>
            <person name="Eisen J.A."/>
        </authorList>
    </citation>
    <scope>NUCLEOTIDE SEQUENCE [LARGE SCALE GENOMIC DNA]</scope>
    <source>
        <strain evidence="14">DSM 18603</strain>
    </source>
</reference>
<accession>H1YAM2</accession>
<keyword evidence="4" id="KW-0597">Phosphoprotein</keyword>
<dbReference type="CDD" id="cd00082">
    <property type="entry name" value="HisKA"/>
    <property type="match status" value="1"/>
</dbReference>
<keyword evidence="7 14" id="KW-0418">Kinase</keyword>
<dbReference type="InterPro" id="IPR003594">
    <property type="entry name" value="HATPase_dom"/>
</dbReference>
<dbReference type="FunFam" id="1.10.287.130:FF:000001">
    <property type="entry name" value="Two-component sensor histidine kinase"/>
    <property type="match status" value="1"/>
</dbReference>
<dbReference type="InterPro" id="IPR050398">
    <property type="entry name" value="HssS/ArlS-like"/>
</dbReference>
<evidence type="ECO:0000259" key="12">
    <source>
        <dbReference type="PROSITE" id="PS50109"/>
    </source>
</evidence>
<dbReference type="GO" id="GO:0016020">
    <property type="term" value="C:membrane"/>
    <property type="evidence" value="ECO:0007669"/>
    <property type="project" value="UniProtKB-SubCell"/>
</dbReference>
<evidence type="ECO:0000256" key="3">
    <source>
        <dbReference type="ARBA" id="ARBA00012438"/>
    </source>
</evidence>
<dbReference type="InterPro" id="IPR003660">
    <property type="entry name" value="HAMP_dom"/>
</dbReference>
<comment type="subcellular location">
    <subcellularLocation>
        <location evidence="2">Membrane</location>
        <topology evidence="2">Multi-pass membrane protein</topology>
    </subcellularLocation>
</comment>
<dbReference type="EC" id="2.7.13.3" evidence="3"/>
<dbReference type="RefSeq" id="WP_008510176.1">
    <property type="nucleotide sequence ID" value="NZ_CM001403.1"/>
</dbReference>
<dbReference type="STRING" id="714943.Mucpa_5064"/>
<dbReference type="SMART" id="SM00388">
    <property type="entry name" value="HisKA"/>
    <property type="match status" value="1"/>
</dbReference>
<evidence type="ECO:0000313" key="15">
    <source>
        <dbReference type="Proteomes" id="UP000002774"/>
    </source>
</evidence>
<evidence type="ECO:0000256" key="11">
    <source>
        <dbReference type="SAM" id="Phobius"/>
    </source>
</evidence>
<dbReference type="Gene3D" id="3.30.565.10">
    <property type="entry name" value="Histidine kinase-like ATPase, C-terminal domain"/>
    <property type="match status" value="1"/>
</dbReference>
<dbReference type="Proteomes" id="UP000002774">
    <property type="component" value="Chromosome"/>
</dbReference>
<name>H1YAM2_9SPHI</name>
<comment type="catalytic activity">
    <reaction evidence="1">
        <text>ATP + protein L-histidine = ADP + protein N-phospho-L-histidine.</text>
        <dbReference type="EC" id="2.7.13.3"/>
    </reaction>
</comment>
<evidence type="ECO:0000259" key="13">
    <source>
        <dbReference type="PROSITE" id="PS50885"/>
    </source>
</evidence>
<dbReference type="PRINTS" id="PR00344">
    <property type="entry name" value="BCTRLSENSOR"/>
</dbReference>
<feature type="transmembrane region" description="Helical" evidence="11">
    <location>
        <begin position="12"/>
        <end position="34"/>
    </location>
</feature>
<evidence type="ECO:0000256" key="4">
    <source>
        <dbReference type="ARBA" id="ARBA00022553"/>
    </source>
</evidence>
<dbReference type="CDD" id="cd00075">
    <property type="entry name" value="HATPase"/>
    <property type="match status" value="1"/>
</dbReference>
<keyword evidence="9" id="KW-0902">Two-component regulatory system</keyword>
<dbReference type="InterPro" id="IPR003661">
    <property type="entry name" value="HisK_dim/P_dom"/>
</dbReference>
<dbReference type="InterPro" id="IPR036097">
    <property type="entry name" value="HisK_dim/P_sf"/>
</dbReference>